<dbReference type="AlphaFoldDB" id="A0AAU7X964"/>
<protein>
    <submittedName>
        <fullName evidence="8">MFS transporter</fullName>
    </submittedName>
</protein>
<dbReference type="InterPro" id="IPR011701">
    <property type="entry name" value="MFS"/>
</dbReference>
<keyword evidence="2" id="KW-1003">Cell membrane</keyword>
<dbReference type="RefSeq" id="WP_407049474.1">
    <property type="nucleotide sequence ID" value="NZ_CP158568.1"/>
</dbReference>
<proteinExistence type="predicted"/>
<feature type="transmembrane region" description="Helical" evidence="6">
    <location>
        <begin position="81"/>
        <end position="97"/>
    </location>
</feature>
<dbReference type="SUPFAM" id="SSF103473">
    <property type="entry name" value="MFS general substrate transporter"/>
    <property type="match status" value="1"/>
</dbReference>
<dbReference type="Pfam" id="PF07690">
    <property type="entry name" value="MFS_1"/>
    <property type="match status" value="1"/>
</dbReference>
<evidence type="ECO:0000259" key="7">
    <source>
        <dbReference type="PROSITE" id="PS50850"/>
    </source>
</evidence>
<name>A0AAU7X964_9HYPH</name>
<dbReference type="InterPro" id="IPR050189">
    <property type="entry name" value="MFS_Efflux_Transporters"/>
</dbReference>
<feature type="transmembrane region" description="Helical" evidence="6">
    <location>
        <begin position="309"/>
        <end position="336"/>
    </location>
</feature>
<evidence type="ECO:0000313" key="8">
    <source>
        <dbReference type="EMBL" id="XBY44380.1"/>
    </source>
</evidence>
<evidence type="ECO:0000256" key="3">
    <source>
        <dbReference type="ARBA" id="ARBA00022692"/>
    </source>
</evidence>
<feature type="transmembrane region" description="Helical" evidence="6">
    <location>
        <begin position="12"/>
        <end position="30"/>
    </location>
</feature>
<keyword evidence="4 6" id="KW-1133">Transmembrane helix</keyword>
<dbReference type="Gene3D" id="1.20.1250.20">
    <property type="entry name" value="MFS general substrate transporter like domains"/>
    <property type="match status" value="2"/>
</dbReference>
<feature type="transmembrane region" description="Helical" evidence="6">
    <location>
        <begin position="283"/>
        <end position="303"/>
    </location>
</feature>
<dbReference type="PANTHER" id="PTHR43124:SF3">
    <property type="entry name" value="CHLORAMPHENICOL EFFLUX PUMP RV0191"/>
    <property type="match status" value="1"/>
</dbReference>
<dbReference type="EMBL" id="CP158568">
    <property type="protein sequence ID" value="XBY44380.1"/>
    <property type="molecule type" value="Genomic_DNA"/>
</dbReference>
<dbReference type="PANTHER" id="PTHR43124">
    <property type="entry name" value="PURINE EFFLUX PUMP PBUE"/>
    <property type="match status" value="1"/>
</dbReference>
<keyword evidence="3 6" id="KW-0812">Transmembrane</keyword>
<sequence>MHSPVSLAPPRFRTIAVLAVTQLIAWGTTYEMPGVLGRIMARDIGVANELVYSGLTLMMLTAALLGPTVGRLLVSHGAAKVLAAGSLAFAAGLVLLAESRGIVVFLIAWGVIGVGGGLGLSTACYAAVVERQGVDARRTIGLLMVLTGLSAGIFWPILATLEQAIGWRHTCLVAALLNLAIGVPLNLFALPRPLVSGSPEALATTVPPLELSPRDQSIVFAVIAVVTTLCSFVTFGLSPSLLELFRQAGASGGLALQLGSARSVLGIMARFADAMVGARGTPVVTATAGLALILIALPFLAIARGETGLLVAFVVLYGFGAGITTVARSVLPLSFFSAGEYGWRASRLSLPQNLANALAPVIVTALLDRGGLGSVLAVITVLIVIALGGFLWLRRIEKTRRPGAVTAS</sequence>
<keyword evidence="5 6" id="KW-0472">Membrane</keyword>
<dbReference type="InterPro" id="IPR036259">
    <property type="entry name" value="MFS_trans_sf"/>
</dbReference>
<feature type="transmembrane region" description="Helical" evidence="6">
    <location>
        <begin position="373"/>
        <end position="393"/>
    </location>
</feature>
<feature type="transmembrane region" description="Helical" evidence="6">
    <location>
        <begin position="103"/>
        <end position="128"/>
    </location>
</feature>
<evidence type="ECO:0000256" key="2">
    <source>
        <dbReference type="ARBA" id="ARBA00022475"/>
    </source>
</evidence>
<evidence type="ECO:0000256" key="5">
    <source>
        <dbReference type="ARBA" id="ARBA00023136"/>
    </source>
</evidence>
<feature type="domain" description="Major facilitator superfamily (MFS) profile" evidence="7">
    <location>
        <begin position="14"/>
        <end position="400"/>
    </location>
</feature>
<evidence type="ECO:0000256" key="6">
    <source>
        <dbReference type="SAM" id="Phobius"/>
    </source>
</evidence>
<gene>
    <name evidence="8" type="ORF">ABS361_20575</name>
</gene>
<feature type="transmembrane region" description="Helical" evidence="6">
    <location>
        <begin position="167"/>
        <end position="190"/>
    </location>
</feature>
<feature type="transmembrane region" description="Helical" evidence="6">
    <location>
        <begin position="218"/>
        <end position="238"/>
    </location>
</feature>
<accession>A0AAU7X964</accession>
<dbReference type="PROSITE" id="PS50850">
    <property type="entry name" value="MFS"/>
    <property type="match status" value="1"/>
</dbReference>
<dbReference type="KEGG" id="mflg:ABS361_20575"/>
<feature type="transmembrane region" description="Helical" evidence="6">
    <location>
        <begin position="50"/>
        <end position="74"/>
    </location>
</feature>
<feature type="transmembrane region" description="Helical" evidence="6">
    <location>
        <begin position="140"/>
        <end position="161"/>
    </location>
</feature>
<evidence type="ECO:0000256" key="4">
    <source>
        <dbReference type="ARBA" id="ARBA00022989"/>
    </source>
</evidence>
<comment type="subcellular location">
    <subcellularLocation>
        <location evidence="1">Cell membrane</location>
        <topology evidence="1">Multi-pass membrane protein</topology>
    </subcellularLocation>
</comment>
<dbReference type="GO" id="GO:0005886">
    <property type="term" value="C:plasma membrane"/>
    <property type="evidence" value="ECO:0007669"/>
    <property type="project" value="UniProtKB-SubCell"/>
</dbReference>
<dbReference type="GO" id="GO:0022857">
    <property type="term" value="F:transmembrane transporter activity"/>
    <property type="evidence" value="ECO:0007669"/>
    <property type="project" value="InterPro"/>
</dbReference>
<evidence type="ECO:0000256" key="1">
    <source>
        <dbReference type="ARBA" id="ARBA00004651"/>
    </source>
</evidence>
<dbReference type="InterPro" id="IPR020846">
    <property type="entry name" value="MFS_dom"/>
</dbReference>
<reference evidence="8" key="1">
    <citation type="submission" date="2024-06" db="EMBL/GenBank/DDBJ databases">
        <title>Methylostella associata gen. nov., sp. nov., a novel Ancalomicrobiaceae-affiliated facultatively methylotrophic bacteria that feed on methanotrophs of the genus Methylococcus.</title>
        <authorList>
            <person name="Saltykova V."/>
            <person name="Danilova O.V."/>
            <person name="Oshkin I.Y."/>
            <person name="Belova S.E."/>
            <person name="Pimenov N.V."/>
            <person name="Dedysh S.N."/>
        </authorList>
    </citation>
    <scope>NUCLEOTIDE SEQUENCE</scope>
    <source>
        <strain evidence="8">S20</strain>
    </source>
</reference>
<feature type="transmembrane region" description="Helical" evidence="6">
    <location>
        <begin position="250"/>
        <end position="271"/>
    </location>
</feature>
<organism evidence="8">
    <name type="scientific">Methyloraptor flagellatus</name>
    <dbReference type="NCBI Taxonomy" id="3162530"/>
    <lineage>
        <taxon>Bacteria</taxon>
        <taxon>Pseudomonadati</taxon>
        <taxon>Pseudomonadota</taxon>
        <taxon>Alphaproteobacteria</taxon>
        <taxon>Hyphomicrobiales</taxon>
        <taxon>Ancalomicrobiaceae</taxon>
        <taxon>Methyloraptor</taxon>
    </lineage>
</organism>